<dbReference type="SMART" id="SM01294">
    <property type="entry name" value="PKS_PP_betabranch"/>
    <property type="match status" value="1"/>
</dbReference>
<dbReference type="InterPro" id="IPR006162">
    <property type="entry name" value="Ppantetheine_attach_site"/>
</dbReference>
<dbReference type="PROSITE" id="PS00012">
    <property type="entry name" value="PHOSPHOPANTETHEINE"/>
    <property type="match status" value="1"/>
</dbReference>
<feature type="region of interest" description="C-terminal hotdog fold" evidence="10">
    <location>
        <begin position="1097"/>
        <end position="1234"/>
    </location>
</feature>
<dbReference type="InterPro" id="IPR032821">
    <property type="entry name" value="PKS_assoc"/>
</dbReference>
<dbReference type="SMART" id="SM00827">
    <property type="entry name" value="PKS_AT"/>
    <property type="match status" value="1"/>
</dbReference>
<evidence type="ECO:0000256" key="2">
    <source>
        <dbReference type="ARBA" id="ARBA00004792"/>
    </source>
</evidence>
<dbReference type="InterPro" id="IPR020843">
    <property type="entry name" value="ER"/>
</dbReference>
<feature type="compositionally biased region" description="Low complexity" evidence="12">
    <location>
        <begin position="461"/>
        <end position="471"/>
    </location>
</feature>
<dbReference type="Pfam" id="PF13602">
    <property type="entry name" value="ADH_zinc_N_2"/>
    <property type="match status" value="1"/>
</dbReference>
<dbReference type="Gene3D" id="3.40.366.10">
    <property type="entry name" value="Malonyl-Coenzyme A Acyl Carrier Protein, domain 2"/>
    <property type="match status" value="1"/>
</dbReference>
<dbReference type="Pfam" id="PF14765">
    <property type="entry name" value="PS-DH"/>
    <property type="match status" value="1"/>
</dbReference>
<keyword evidence="3" id="KW-0596">Phosphopantetheine</keyword>
<dbReference type="Pfam" id="PF08659">
    <property type="entry name" value="KR"/>
    <property type="match status" value="1"/>
</dbReference>
<dbReference type="EMBL" id="LMWS01000015">
    <property type="protein sequence ID" value="KUN38630.1"/>
    <property type="molecule type" value="Genomic_DNA"/>
</dbReference>
<dbReference type="SUPFAM" id="SSF55048">
    <property type="entry name" value="Probable ACP-binding domain of malonyl-CoA ACP transacylase"/>
    <property type="match status" value="1"/>
</dbReference>
<dbReference type="InterPro" id="IPR042104">
    <property type="entry name" value="PKS_dehydratase_sf"/>
</dbReference>
<dbReference type="Pfam" id="PF00698">
    <property type="entry name" value="Acyl_transf_1"/>
    <property type="match status" value="1"/>
</dbReference>
<dbReference type="Gene3D" id="3.40.47.10">
    <property type="match status" value="1"/>
</dbReference>
<keyword evidence="4" id="KW-0597">Phosphoprotein</keyword>
<dbReference type="Pfam" id="PF02801">
    <property type="entry name" value="Ketoacyl-synt_C"/>
    <property type="match status" value="1"/>
</dbReference>
<feature type="coiled-coil region" evidence="11">
    <location>
        <begin position="4"/>
        <end position="31"/>
    </location>
</feature>
<dbReference type="GO" id="GO:0016491">
    <property type="term" value="F:oxidoreductase activity"/>
    <property type="evidence" value="ECO:0007669"/>
    <property type="project" value="InterPro"/>
</dbReference>
<dbReference type="PROSITE" id="PS00606">
    <property type="entry name" value="KS3_1"/>
    <property type="match status" value="1"/>
</dbReference>
<dbReference type="InterPro" id="IPR050091">
    <property type="entry name" value="PKS_NRPS_Biosynth_Enz"/>
</dbReference>
<protein>
    <submittedName>
        <fullName evidence="16">Polyketide synthase</fullName>
    </submittedName>
</protein>
<evidence type="ECO:0000313" key="17">
    <source>
        <dbReference type="Proteomes" id="UP000053271"/>
    </source>
</evidence>
<dbReference type="FunFam" id="1.10.1200.10:FF:000007">
    <property type="entry name" value="Probable polyketide synthase pks17"/>
    <property type="match status" value="1"/>
</dbReference>
<dbReference type="InterPro" id="IPR020807">
    <property type="entry name" value="PKS_DH"/>
</dbReference>
<proteinExistence type="predicted"/>
<dbReference type="SMART" id="SM00829">
    <property type="entry name" value="PKS_ER"/>
    <property type="match status" value="1"/>
</dbReference>
<evidence type="ECO:0000259" key="15">
    <source>
        <dbReference type="PROSITE" id="PS52019"/>
    </source>
</evidence>
<dbReference type="GO" id="GO:0004315">
    <property type="term" value="F:3-oxoacyl-[acyl-carrier-protein] synthase activity"/>
    <property type="evidence" value="ECO:0007669"/>
    <property type="project" value="InterPro"/>
</dbReference>
<dbReference type="Pfam" id="PF00109">
    <property type="entry name" value="ketoacyl-synt"/>
    <property type="match status" value="1"/>
</dbReference>
<evidence type="ECO:0000256" key="12">
    <source>
        <dbReference type="SAM" id="MobiDB-lite"/>
    </source>
</evidence>
<evidence type="ECO:0000256" key="3">
    <source>
        <dbReference type="ARBA" id="ARBA00022450"/>
    </source>
</evidence>
<dbReference type="SUPFAM" id="SSF52151">
    <property type="entry name" value="FabD/lysophospholipase-like"/>
    <property type="match status" value="1"/>
</dbReference>
<dbReference type="InterPro" id="IPR013968">
    <property type="entry name" value="PKS_KR"/>
</dbReference>
<dbReference type="Gene3D" id="3.30.70.3290">
    <property type="match status" value="1"/>
</dbReference>
<evidence type="ECO:0000256" key="6">
    <source>
        <dbReference type="ARBA" id="ARBA00022737"/>
    </source>
</evidence>
<feature type="active site" description="Proton donor; for dehydratase activity" evidence="10">
    <location>
        <position position="1158"/>
    </location>
</feature>
<dbReference type="InterPro" id="IPR014030">
    <property type="entry name" value="Ketoacyl_synth_N"/>
</dbReference>
<dbReference type="InterPro" id="IPR020841">
    <property type="entry name" value="PKS_Beta-ketoAc_synthase_dom"/>
</dbReference>
<dbReference type="SUPFAM" id="SSF50129">
    <property type="entry name" value="GroES-like"/>
    <property type="match status" value="1"/>
</dbReference>
<evidence type="ECO:0000256" key="1">
    <source>
        <dbReference type="ARBA" id="ARBA00001957"/>
    </source>
</evidence>
<keyword evidence="5" id="KW-0808">Transferase</keyword>
<dbReference type="InterPro" id="IPR049552">
    <property type="entry name" value="PKS_DH_N"/>
</dbReference>
<feature type="domain" description="PKS/mFAS DH" evidence="15">
    <location>
        <begin position="960"/>
        <end position="1234"/>
    </location>
</feature>
<evidence type="ECO:0000256" key="11">
    <source>
        <dbReference type="SAM" id="Coils"/>
    </source>
</evidence>
<dbReference type="InterPro" id="IPR016035">
    <property type="entry name" value="Acyl_Trfase/lysoPLipase"/>
</dbReference>
<dbReference type="InterPro" id="IPR015083">
    <property type="entry name" value="NorB/c/GfsB-D-like_docking"/>
</dbReference>
<evidence type="ECO:0000256" key="10">
    <source>
        <dbReference type="PROSITE-ProRule" id="PRU01363"/>
    </source>
</evidence>
<dbReference type="InterPro" id="IPR014043">
    <property type="entry name" value="Acyl_transferase_dom"/>
</dbReference>
<dbReference type="RefSeq" id="WP_067233219.1">
    <property type="nucleotide sequence ID" value="NZ_KQ948552.1"/>
</dbReference>
<dbReference type="InterPro" id="IPR020806">
    <property type="entry name" value="PKS_PP-bd"/>
</dbReference>
<dbReference type="Pfam" id="PF22953">
    <property type="entry name" value="SpnB_Rossmann"/>
    <property type="match status" value="1"/>
</dbReference>
<feature type="region of interest" description="N-terminal hotdog fold" evidence="10">
    <location>
        <begin position="960"/>
        <end position="1085"/>
    </location>
</feature>
<feature type="compositionally biased region" description="Low complexity" evidence="12">
    <location>
        <begin position="485"/>
        <end position="495"/>
    </location>
</feature>
<reference evidence="16 17" key="1">
    <citation type="submission" date="2015-10" db="EMBL/GenBank/DDBJ databases">
        <title>Draft genome sequence of Streptomyces longwoodensis DSM 41677, type strain for the species Streptomyces longwoodensis.</title>
        <authorList>
            <person name="Ruckert C."/>
            <person name="Winkler A."/>
            <person name="Kalinowski J."/>
            <person name="Kampfer P."/>
            <person name="Glaeser S."/>
        </authorList>
    </citation>
    <scope>NUCLEOTIDE SEQUENCE [LARGE SCALE GENOMIC DNA]</scope>
    <source>
        <strain evidence="16 17">DSM 41677</strain>
    </source>
</reference>
<dbReference type="InterPro" id="IPR049551">
    <property type="entry name" value="PKS_DH_C"/>
</dbReference>
<evidence type="ECO:0000256" key="7">
    <source>
        <dbReference type="ARBA" id="ARBA00023194"/>
    </source>
</evidence>
<dbReference type="InterPro" id="IPR011032">
    <property type="entry name" value="GroES-like_sf"/>
</dbReference>
<dbReference type="Gene3D" id="3.40.50.720">
    <property type="entry name" value="NAD(P)-binding Rossmann-like Domain"/>
    <property type="match status" value="1"/>
</dbReference>
<dbReference type="InterPro" id="IPR016036">
    <property type="entry name" value="Malonyl_transacylase_ACP-bd"/>
</dbReference>
<dbReference type="Gene3D" id="3.40.50.11460">
    <property type="match status" value="1"/>
</dbReference>
<keyword evidence="7" id="KW-0045">Antibiotic biosynthesis</keyword>
<dbReference type="InterPro" id="IPR036299">
    <property type="entry name" value="Polyketide_synth_docking_sf"/>
</dbReference>
<dbReference type="InterPro" id="IPR054514">
    <property type="entry name" value="RhiE-like_linker"/>
</dbReference>
<dbReference type="FunFam" id="3.90.180.10:FF:000032">
    <property type="entry name" value="Probable polyketide synthase pks1"/>
    <property type="match status" value="1"/>
</dbReference>
<dbReference type="GO" id="GO:0004312">
    <property type="term" value="F:fatty acid synthase activity"/>
    <property type="evidence" value="ECO:0007669"/>
    <property type="project" value="TreeGrafter"/>
</dbReference>
<dbReference type="STRING" id="68231.AQJ30_13900"/>
<dbReference type="GO" id="GO:0031177">
    <property type="term" value="F:phosphopantetheine binding"/>
    <property type="evidence" value="ECO:0007669"/>
    <property type="project" value="InterPro"/>
</dbReference>
<sequence length="2219" mass="231246">MNSEDKLRDYLKRATADLRRARRRIQELEEPEPVAVVSMACRYPGSADTPEALWELLAAGGDAISPFPDNRGWDLEALYDPDPDAEGRNYVRESGFLHEAGEFDADFFGINAREALIMDPQQRLLLETSWELFERAGIDPRSVRGSRTGVFVGAATVDYVTGHQYVPEGLEGYTGVGSFASVISGRVAYSFGMEGPALTVDTACSSSLVALHLAVRSLRQGECAMALAGGVALMPTPQGFIAFSRQRALAPDGRCKAFADAADGFGPSEGAGLLLLERLSDARRNGHPVLALIRGTAVNQDGASNGLTAPNGPSQERVVRDALADARLTTADVDAVEAHGTGTTLGDPIEARALLATYGRDRDPARPLWLGSVKSNFGHTAHAAGAAGVMKMVLALRNELLPRTLHVDRPSTHIDWSTGAVALLTEPVAWKREGRPRRAGVSAFGISGTNAHVIVEEAPEPAEGAEPAGSPREAHAAGSGGNGTPTGTPARTSTPAPLALPVVPWVLSARSQPALAAQAERLAAFVERRGEVPATDIGWSLATGRAALEHRAVVLAGDRPTALAGLDALRRGEPAAGVVTGTARPGAARVAFVFPGQGSQWQGMAAELLESSPVFAQRLTACDAALRPWTGCSVIDAVRGGEGAAPLDDVVVVQSALWAVMVSLAALWRSAGVEPAAVIGHSQGEIAAAVVAGALSLEDGARVVALRARAIAGGLSGRGGMVSLPLPAERVAERLARWEGRVGIASANGPSSTVVSGDPEALDELLAACEADGVRARRIAVDYASHSAHVEAVRDEVLTALHDIRPRGGDIPFHSTVTAGPLDTAGLDAGYWYTNLRQTVRFEETVRGLLAGGIRFFVECSAHPVLAVGLQEIFDDAGTDAVALGSLRRDEGGPQRFLTSLAEGHVRGLPVDWDAVFAGTGARRVLDLPTYPFQRRHYWLEAEYRNAGDAGDLGLSAAGHPLLGAAVRLAEGDRLLLTGRLSLKTHPWLADHAVGGTALVPGTAFAELALEAAARTGCGGLAEMTLESPLTVPARGTVHLQVEVDAPDGAGRRALTVHARPGDAADGDPWTRHATALLTPPGPADGEALTAWPPPGAERLDTAGMYEPVEGGAYRFGPAFQGLRSAWRLGDTVWAEAALPPELHQDAARFGVHPALLDAALHAIGFGGFLGEGTHLPFSWHDVALHAVGPTAVRVRVRAAGNDAVTVTVADAEGAPVATVGRLVFRPLPAGGEGAGDDLRDTLFHVDWAPLPVDAAAPSGARWAVLGADGHGLVPALRGAGVFGGAHHDPAALAAAVASGTPAPEVALLSCVPDPAAVSAEGLPAAVRRAAEGVLRAAQQWLAEDRLHGSVLAVVTRRAVAAGPGEDVEDLAHAAVWGLLRSAQMEHPGRFFLVDLDGRDESRARTAAAVRAALAAQETQLALRLGAARVPRLARTPAASFLVPPPGEAAWRLDTTGPGDLDQLALLPHPEALAPLGDNQVRVSVRAAGLNFRDVLVGLGMVPSQERLGSEGAGVVTEVGPGVTGVAVGDRVMGLLPDPFGPVSVVDRRLVTRVPRGWSFEQAAAVPAAFLTAWFGLADLGGLREDETVLVHAATGGVGMAAVQLARYWGAEVYATASEGKWDTLRRMGFDSGHIASSRTLDFEGTFRAATGGRGVDVVLNSLAHDFTDASLRLLPRGGRFLEMGKTDQRDPREVAERHPGVTYRPYDLIDAGADRIAEILATLVRLFERRVLRPLPVRTWDVRRAPEAFRFMSQARHTGKLVLTVPRPPDPDGTVLVTGGTGTLGGILARHLVTAHGVRHLLLAGRRGPQAPGADGLREDLLALGARTVTVAACDTADRDALSALLASVPGDRPLTAVVHAAGTTADGVLGSLTPQRLDEVLRPKADAALHLHELTRESDLTAFVLYSAGAGVLGNPGQANYAAANTFLDALAHHRRAAGLPAASLAWGYWAETSELTGRMDDSHVERMTRSGVLPIDAAHGMRLFDAALGAGEALLVPTRLDVPALRAGTSTGPGPAMLRGLLGGARRPAPRQAARAGTAAVEARSLEARLAALPADEQRLLLEDLVRGHVAAVLGASGPEAIGAERAFKDMGLDSLTAVELRNRLGAATGLTLPSTLVFDFPSPRELAGHLHQELAPDAAATAVDGPDPEEARVRALLATVPLARLRAGGLLDPLLGLAEDPAPGTTGPAPDRDAGAIAEMDVEDLVRAALGNSGP</sequence>
<comment type="cofactor">
    <cofactor evidence="1">
        <name>pantetheine 4'-phosphate</name>
        <dbReference type="ChEBI" id="CHEBI:47942"/>
    </cofactor>
</comment>
<comment type="pathway">
    <text evidence="2">Antibiotic biosynthesis.</text>
</comment>
<dbReference type="SMART" id="SM00826">
    <property type="entry name" value="PKS_DH"/>
    <property type="match status" value="1"/>
</dbReference>
<dbReference type="GO" id="GO:0006633">
    <property type="term" value="P:fatty acid biosynthetic process"/>
    <property type="evidence" value="ECO:0007669"/>
    <property type="project" value="InterPro"/>
</dbReference>
<dbReference type="Pfam" id="PF21089">
    <property type="entry name" value="PKS_DH_N"/>
    <property type="match status" value="1"/>
</dbReference>
<dbReference type="SUPFAM" id="SSF101173">
    <property type="entry name" value="Docking domain B of the erythromycin polyketide synthase (DEBS)"/>
    <property type="match status" value="1"/>
</dbReference>
<dbReference type="GeneID" id="91430379"/>
<evidence type="ECO:0000256" key="5">
    <source>
        <dbReference type="ARBA" id="ARBA00022679"/>
    </source>
</evidence>
<dbReference type="CDD" id="cd05195">
    <property type="entry name" value="enoyl_red"/>
    <property type="match status" value="1"/>
</dbReference>
<dbReference type="SUPFAM" id="SSF51735">
    <property type="entry name" value="NAD(P)-binding Rossmann-fold domains"/>
    <property type="match status" value="3"/>
</dbReference>
<dbReference type="CDD" id="cd08956">
    <property type="entry name" value="KR_3_FAS_SDR_x"/>
    <property type="match status" value="1"/>
</dbReference>
<name>A0A101QYX1_9ACTN</name>
<dbReference type="Gene3D" id="3.10.129.110">
    <property type="entry name" value="Polyketide synthase dehydratase"/>
    <property type="match status" value="1"/>
</dbReference>
<dbReference type="FunFam" id="3.40.47.10:FF:000019">
    <property type="entry name" value="Polyketide synthase type I"/>
    <property type="match status" value="1"/>
</dbReference>
<dbReference type="SMART" id="SM00822">
    <property type="entry name" value="PKS_KR"/>
    <property type="match status" value="1"/>
</dbReference>
<dbReference type="Proteomes" id="UP000053271">
    <property type="component" value="Unassembled WGS sequence"/>
</dbReference>
<dbReference type="PANTHER" id="PTHR43775">
    <property type="entry name" value="FATTY ACID SYNTHASE"/>
    <property type="match status" value="1"/>
</dbReference>
<dbReference type="SUPFAM" id="SSF53901">
    <property type="entry name" value="Thiolase-like"/>
    <property type="match status" value="1"/>
</dbReference>
<dbReference type="InterPro" id="IPR016039">
    <property type="entry name" value="Thiolase-like"/>
</dbReference>
<dbReference type="InterPro" id="IPR018201">
    <property type="entry name" value="Ketoacyl_synth_AS"/>
</dbReference>
<dbReference type="PROSITE" id="PS52019">
    <property type="entry name" value="PKS_MFAS_DH"/>
    <property type="match status" value="1"/>
</dbReference>
<dbReference type="GO" id="GO:0033068">
    <property type="term" value="P:macrolide biosynthetic process"/>
    <property type="evidence" value="ECO:0007669"/>
    <property type="project" value="UniProtKB-ARBA"/>
</dbReference>
<dbReference type="PROSITE" id="PS52004">
    <property type="entry name" value="KS3_2"/>
    <property type="match status" value="1"/>
</dbReference>
<dbReference type="CDD" id="cd00833">
    <property type="entry name" value="PKS"/>
    <property type="match status" value="1"/>
</dbReference>
<evidence type="ECO:0000259" key="13">
    <source>
        <dbReference type="PROSITE" id="PS50075"/>
    </source>
</evidence>
<feature type="domain" description="Carrier" evidence="13">
    <location>
        <begin position="2063"/>
        <end position="2138"/>
    </location>
</feature>
<evidence type="ECO:0000256" key="8">
    <source>
        <dbReference type="ARBA" id="ARBA00023268"/>
    </source>
</evidence>
<dbReference type="InterPro" id="IPR049900">
    <property type="entry name" value="PKS_mFAS_DH"/>
</dbReference>
<dbReference type="PROSITE" id="PS50075">
    <property type="entry name" value="CARRIER"/>
    <property type="match status" value="1"/>
</dbReference>
<keyword evidence="9" id="KW-0012">Acyltransferase</keyword>
<keyword evidence="8" id="KW-0511">Multifunctional enzyme</keyword>
<dbReference type="Pfam" id="PF22336">
    <property type="entry name" value="RhiE-like_linker"/>
    <property type="match status" value="1"/>
</dbReference>
<evidence type="ECO:0000313" key="16">
    <source>
        <dbReference type="EMBL" id="KUN38630.1"/>
    </source>
</evidence>
<keyword evidence="17" id="KW-1185">Reference proteome</keyword>
<dbReference type="InterPro" id="IPR001227">
    <property type="entry name" value="Ac_transferase_dom_sf"/>
</dbReference>
<feature type="region of interest" description="Disordered" evidence="12">
    <location>
        <begin position="460"/>
        <end position="495"/>
    </location>
</feature>
<dbReference type="SUPFAM" id="SSF47336">
    <property type="entry name" value="ACP-like"/>
    <property type="match status" value="1"/>
</dbReference>
<dbReference type="SMART" id="SM00825">
    <property type="entry name" value="PKS_KS"/>
    <property type="match status" value="1"/>
</dbReference>
<evidence type="ECO:0000256" key="4">
    <source>
        <dbReference type="ARBA" id="ARBA00022553"/>
    </source>
</evidence>
<accession>A0A101QYX1</accession>
<gene>
    <name evidence="16" type="ORF">AQJ30_13900</name>
</gene>
<feature type="active site" description="Proton acceptor; for dehydratase activity" evidence="10">
    <location>
        <position position="992"/>
    </location>
</feature>
<evidence type="ECO:0000256" key="9">
    <source>
        <dbReference type="ARBA" id="ARBA00023315"/>
    </source>
</evidence>
<dbReference type="InterPro" id="IPR036291">
    <property type="entry name" value="NAD(P)-bd_dom_sf"/>
</dbReference>
<dbReference type="InterPro" id="IPR036736">
    <property type="entry name" value="ACP-like_sf"/>
</dbReference>
<organism evidence="16 17">
    <name type="scientific">Streptomyces longwoodensis</name>
    <dbReference type="NCBI Taxonomy" id="68231"/>
    <lineage>
        <taxon>Bacteria</taxon>
        <taxon>Bacillati</taxon>
        <taxon>Actinomycetota</taxon>
        <taxon>Actinomycetes</taxon>
        <taxon>Kitasatosporales</taxon>
        <taxon>Streptomycetaceae</taxon>
        <taxon>Streptomyces</taxon>
    </lineage>
</organism>
<dbReference type="InterPro" id="IPR014031">
    <property type="entry name" value="Ketoacyl_synth_C"/>
</dbReference>
<dbReference type="FunFam" id="3.40.50.720:FF:000209">
    <property type="entry name" value="Polyketide synthase Pks12"/>
    <property type="match status" value="1"/>
</dbReference>
<evidence type="ECO:0000259" key="14">
    <source>
        <dbReference type="PROSITE" id="PS52004"/>
    </source>
</evidence>
<dbReference type="Gene3D" id="3.90.180.10">
    <property type="entry name" value="Medium-chain alcohol dehydrogenases, catalytic domain"/>
    <property type="match status" value="1"/>
</dbReference>
<dbReference type="Pfam" id="PF08240">
    <property type="entry name" value="ADH_N"/>
    <property type="match status" value="1"/>
</dbReference>
<dbReference type="InterPro" id="IPR009081">
    <property type="entry name" value="PP-bd_ACP"/>
</dbReference>
<keyword evidence="11" id="KW-0175">Coiled coil</keyword>
<dbReference type="Pfam" id="PF08990">
    <property type="entry name" value="Docking"/>
    <property type="match status" value="1"/>
</dbReference>
<dbReference type="InterPro" id="IPR013154">
    <property type="entry name" value="ADH-like_N"/>
</dbReference>
<dbReference type="InterPro" id="IPR055123">
    <property type="entry name" value="SpnB-like_Rossmann"/>
</dbReference>
<dbReference type="Pfam" id="PF00550">
    <property type="entry name" value="PP-binding"/>
    <property type="match status" value="1"/>
</dbReference>
<keyword evidence="6" id="KW-0677">Repeat</keyword>
<dbReference type="Gene3D" id="1.10.1200.10">
    <property type="entry name" value="ACP-like"/>
    <property type="match status" value="1"/>
</dbReference>
<dbReference type="InterPro" id="IPR057326">
    <property type="entry name" value="KR_dom"/>
</dbReference>
<dbReference type="SMART" id="SM00823">
    <property type="entry name" value="PKS_PP"/>
    <property type="match status" value="1"/>
</dbReference>
<dbReference type="FunFam" id="3.40.366.10:FF:000002">
    <property type="entry name" value="Probable polyketide synthase 2"/>
    <property type="match status" value="1"/>
</dbReference>
<comment type="caution">
    <text evidence="16">The sequence shown here is derived from an EMBL/GenBank/DDBJ whole genome shotgun (WGS) entry which is preliminary data.</text>
</comment>
<feature type="domain" description="Ketosynthase family 3 (KS3)" evidence="14">
    <location>
        <begin position="31"/>
        <end position="457"/>
    </location>
</feature>
<dbReference type="PANTHER" id="PTHR43775:SF51">
    <property type="entry name" value="INACTIVE PHENOLPHTHIOCEROL SYNTHESIS POLYKETIDE SYNTHASE TYPE I PKS1-RELATED"/>
    <property type="match status" value="1"/>
</dbReference>
<dbReference type="Pfam" id="PF16197">
    <property type="entry name" value="KAsynt_C_assoc"/>
    <property type="match status" value="1"/>
</dbReference>